<feature type="compositionally biased region" description="Acidic residues" evidence="10">
    <location>
        <begin position="12"/>
        <end position="46"/>
    </location>
</feature>
<dbReference type="Pfam" id="PF16209">
    <property type="entry name" value="PhoLip_ATPase_N"/>
    <property type="match status" value="1"/>
</dbReference>
<dbReference type="InterPro" id="IPR023299">
    <property type="entry name" value="ATPase_P-typ_cyto_dom_N"/>
</dbReference>
<dbReference type="FunFam" id="3.40.1110.10:FF:000055">
    <property type="entry name" value="Phospholipid-transporting ATPase"/>
    <property type="match status" value="1"/>
</dbReference>
<feature type="transmembrane region" description="Helical" evidence="11">
    <location>
        <begin position="827"/>
        <end position="847"/>
    </location>
</feature>
<sequence length="1094" mass="126199">MSARPRAASQDSQEEPDDEVVPYSDDETDDELQSEDDLDRSEDQLPEPEIRPTIRANDREYCNQPQFQKKVFLCIKKSRYSGNAIKTYKYNVLTFLPLNLYEQFKRAANLYFLCLLILQIIPQISTLPWYTTLVPLVLVLGITAIKDLVDDLARHRMDKEINNRSHIIHPFEIIFKFTFSHLHLSNPNSLCYVETAELDGETNLKFKMGLKVTDERLQEEDQLARFNALILCEEPNNRLDKFMGTMIWDSQSYALDLDNMLLRGCKIRNTDVCHGLVIFAGNDTKIMRNGGKTRFKRTRIDILMNYMVYTVKVYLFIESKYLISHFIHFTFSLIFTQPVDFSWNKYADKKFQFEDHFLVSCIRSKKDPQIHEFFKLLSLCHTVMVEHKGDELVYQAASPDEGALVTAACNFGYVFLSRTQDTITILEMDHEETYEMLALLDFNSDRKRMSIILRFPDGKIRLYCKGADTVIYQRLDANSKNIETTQEALDIFANETLRTLCLCYKDISQAEFDAWSQKHQAASVSMGNREEALDTVYEEIEENLLLIGATAIEDKLQDGVPETIAKLAKANIKIWVLTGDKKETAENIGYSCQLLTDNMKIHYGEDVNVQLRNRQTQRRNDPQGRNKKLKEQFFTESGNNALVITGGWLNEILYEKKKKRRRLRLKKLRKRFTNSTNPPDSNQPVDDWEKEKRQEDFVDMACECSAVICCRVTPKQKANVVSLVKRYKKAVTLSIGDGANDVNMIKTADIGVGISGQEGMQAVMSSDYAFAQFRYLQRLLLVHGRWSYIRMCKFLRYFFYKNFAFTLVHFWFSFFNGFSSQTAYEDWFITLYNVCYSSLPVLLVGLLDQDVNDKLSLRFPKLYLPGQQGSLFNYKNFFISLFHGIFTSLMIFFIPYGAFLQTMGQDGEAPSDYQSFAVVAASSLIITVNLQISLNTSYWTFVNFFAVIGSIAIYFGVMFDIHSAGIHVILPTTFTFTGAASNALRQPYLWLTIILTVGICLLPVICIQFLYQTIWPSVGDKVRSLKNLEDEEEERKKKKPAFQRGGRSRRSAYAFSHSSGYADLIASGRSIRQRPRVRPELPEIKIILFDPQTK</sequence>
<dbReference type="GO" id="GO:0007030">
    <property type="term" value="P:Golgi organization"/>
    <property type="evidence" value="ECO:0007669"/>
    <property type="project" value="TreeGrafter"/>
</dbReference>
<dbReference type="GO" id="GO:0140326">
    <property type="term" value="F:ATPase-coupled intramembrane lipid transporter activity"/>
    <property type="evidence" value="ECO:0007669"/>
    <property type="project" value="TreeGrafter"/>
</dbReference>
<name>A0A8C1Y2M2_CYPCA</name>
<keyword evidence="8 11" id="KW-1133">Transmembrane helix</keyword>
<dbReference type="GO" id="GO:0016887">
    <property type="term" value="F:ATP hydrolysis activity"/>
    <property type="evidence" value="ECO:0007669"/>
    <property type="project" value="InterPro"/>
</dbReference>
<dbReference type="InterPro" id="IPR001757">
    <property type="entry name" value="P_typ_ATPase"/>
</dbReference>
<evidence type="ECO:0000256" key="4">
    <source>
        <dbReference type="ARBA" id="ARBA00022741"/>
    </source>
</evidence>
<evidence type="ECO:0000256" key="9">
    <source>
        <dbReference type="ARBA" id="ARBA00023136"/>
    </source>
</evidence>
<feature type="transmembrane region" description="Helical" evidence="11">
    <location>
        <begin position="794"/>
        <end position="815"/>
    </location>
</feature>
<evidence type="ECO:0000256" key="10">
    <source>
        <dbReference type="SAM" id="MobiDB-lite"/>
    </source>
</evidence>
<dbReference type="PANTHER" id="PTHR24092">
    <property type="entry name" value="PROBABLE PHOSPHOLIPID-TRANSPORTING ATPASE"/>
    <property type="match status" value="1"/>
</dbReference>
<dbReference type="GO" id="GO:0045332">
    <property type="term" value="P:phospholipid translocation"/>
    <property type="evidence" value="ECO:0007669"/>
    <property type="project" value="TreeGrafter"/>
</dbReference>
<evidence type="ECO:0000256" key="8">
    <source>
        <dbReference type="ARBA" id="ARBA00022989"/>
    </source>
</evidence>
<dbReference type="AlphaFoldDB" id="A0A8C1Y2M2"/>
<organism evidence="14 15">
    <name type="scientific">Cyprinus carpio</name>
    <name type="common">Common carp</name>
    <dbReference type="NCBI Taxonomy" id="7962"/>
    <lineage>
        <taxon>Eukaryota</taxon>
        <taxon>Metazoa</taxon>
        <taxon>Chordata</taxon>
        <taxon>Craniata</taxon>
        <taxon>Vertebrata</taxon>
        <taxon>Euteleostomi</taxon>
        <taxon>Actinopterygii</taxon>
        <taxon>Neopterygii</taxon>
        <taxon>Teleostei</taxon>
        <taxon>Ostariophysi</taxon>
        <taxon>Cypriniformes</taxon>
        <taxon>Cyprinidae</taxon>
        <taxon>Cyprininae</taxon>
        <taxon>Cyprinus</taxon>
    </lineage>
</organism>
<evidence type="ECO:0000256" key="2">
    <source>
        <dbReference type="ARBA" id="ARBA00022692"/>
    </source>
</evidence>
<evidence type="ECO:0000259" key="13">
    <source>
        <dbReference type="Pfam" id="PF16212"/>
    </source>
</evidence>
<feature type="compositionally biased region" description="Basic and acidic residues" evidence="10">
    <location>
        <begin position="48"/>
        <end position="57"/>
    </location>
</feature>
<dbReference type="GO" id="GO:0046872">
    <property type="term" value="F:metal ion binding"/>
    <property type="evidence" value="ECO:0007669"/>
    <property type="project" value="UniProtKB-KW"/>
</dbReference>
<feature type="region of interest" description="Disordered" evidence="10">
    <location>
        <begin position="1029"/>
        <end position="1054"/>
    </location>
</feature>
<feature type="transmembrane region" description="Helical" evidence="11">
    <location>
        <begin position="989"/>
        <end position="1011"/>
    </location>
</feature>
<evidence type="ECO:0000259" key="12">
    <source>
        <dbReference type="Pfam" id="PF16209"/>
    </source>
</evidence>
<dbReference type="SUPFAM" id="SSF81665">
    <property type="entry name" value="Calcium ATPase, transmembrane domain M"/>
    <property type="match status" value="1"/>
</dbReference>
<feature type="compositionally biased region" description="Polar residues" evidence="10">
    <location>
        <begin position="673"/>
        <end position="684"/>
    </location>
</feature>
<keyword evidence="9 11" id="KW-0472">Membrane</keyword>
<evidence type="ECO:0000313" key="15">
    <source>
        <dbReference type="Proteomes" id="UP000694700"/>
    </source>
</evidence>
<dbReference type="InterPro" id="IPR023214">
    <property type="entry name" value="HAD_sf"/>
</dbReference>
<feature type="transmembrane region" description="Helical" evidence="11">
    <location>
        <begin position="877"/>
        <end position="901"/>
    </location>
</feature>
<feature type="transmembrane region" description="Helical" evidence="11">
    <location>
        <begin position="944"/>
        <end position="969"/>
    </location>
</feature>
<accession>A0A8C1Y2M2</accession>
<dbReference type="SUPFAM" id="SSF81653">
    <property type="entry name" value="Calcium ATPase, transduction domain A"/>
    <property type="match status" value="1"/>
</dbReference>
<dbReference type="GO" id="GO:0005802">
    <property type="term" value="C:trans-Golgi network"/>
    <property type="evidence" value="ECO:0007669"/>
    <property type="project" value="TreeGrafter"/>
</dbReference>
<keyword evidence="2 11" id="KW-0812">Transmembrane</keyword>
<dbReference type="InterPro" id="IPR008250">
    <property type="entry name" value="ATPase_P-typ_transduc_dom_A_sf"/>
</dbReference>
<dbReference type="PANTHER" id="PTHR24092:SF48">
    <property type="entry name" value="PHOSPHOLIPID-TRANSPORTING ATPASE IC"/>
    <property type="match status" value="1"/>
</dbReference>
<dbReference type="NCBIfam" id="TIGR01494">
    <property type="entry name" value="ATPase_P-type"/>
    <property type="match status" value="1"/>
</dbReference>
<dbReference type="Ensembl" id="ENSCCRT00015090208.1">
    <property type="protein sequence ID" value="ENSCCRP00015087392.1"/>
    <property type="gene ID" value="ENSCCRG00015035255.1"/>
</dbReference>
<feature type="region of interest" description="Disordered" evidence="10">
    <location>
        <begin position="1"/>
        <end position="57"/>
    </location>
</feature>
<dbReference type="GO" id="GO:0005524">
    <property type="term" value="F:ATP binding"/>
    <property type="evidence" value="ECO:0007669"/>
    <property type="project" value="UniProtKB-KW"/>
</dbReference>
<evidence type="ECO:0000256" key="5">
    <source>
        <dbReference type="ARBA" id="ARBA00022840"/>
    </source>
</evidence>
<dbReference type="Proteomes" id="UP000694700">
    <property type="component" value="Unplaced"/>
</dbReference>
<reference evidence="14" key="1">
    <citation type="submission" date="2025-08" db="UniProtKB">
        <authorList>
            <consortium name="Ensembl"/>
        </authorList>
    </citation>
    <scope>IDENTIFICATION</scope>
</reference>
<dbReference type="Gene3D" id="3.40.50.1000">
    <property type="entry name" value="HAD superfamily/HAD-like"/>
    <property type="match status" value="1"/>
</dbReference>
<dbReference type="Gene3D" id="3.40.1110.10">
    <property type="entry name" value="Calcium-transporting ATPase, cytoplasmic domain N"/>
    <property type="match status" value="1"/>
</dbReference>
<evidence type="ECO:0000256" key="11">
    <source>
        <dbReference type="SAM" id="Phobius"/>
    </source>
</evidence>
<dbReference type="InterPro" id="IPR032630">
    <property type="entry name" value="P_typ_ATPase_c"/>
</dbReference>
<evidence type="ECO:0000256" key="6">
    <source>
        <dbReference type="ARBA" id="ARBA00022842"/>
    </source>
</evidence>
<dbReference type="Pfam" id="PF13246">
    <property type="entry name" value="Cation_ATPase"/>
    <property type="match status" value="1"/>
</dbReference>
<keyword evidence="5" id="KW-0067">ATP-binding</keyword>
<feature type="region of interest" description="Disordered" evidence="10">
    <location>
        <begin position="668"/>
        <end position="690"/>
    </location>
</feature>
<keyword evidence="4" id="KW-0547">Nucleotide-binding</keyword>
<dbReference type="SUPFAM" id="SSF81660">
    <property type="entry name" value="Metal cation-transporting ATPase, ATP-binding domain N"/>
    <property type="match status" value="1"/>
</dbReference>
<feature type="compositionally biased region" description="Basic residues" evidence="10">
    <location>
        <begin position="1036"/>
        <end position="1050"/>
    </location>
</feature>
<comment type="subcellular location">
    <subcellularLocation>
        <location evidence="1">Membrane</location>
        <topology evidence="1">Multi-pass membrane protein</topology>
    </subcellularLocation>
</comment>
<evidence type="ECO:0000256" key="7">
    <source>
        <dbReference type="ARBA" id="ARBA00022967"/>
    </source>
</evidence>
<evidence type="ECO:0000313" key="14">
    <source>
        <dbReference type="Ensembl" id="ENSCCRP00015087392.1"/>
    </source>
</evidence>
<dbReference type="GO" id="GO:0005886">
    <property type="term" value="C:plasma membrane"/>
    <property type="evidence" value="ECO:0007669"/>
    <property type="project" value="TreeGrafter"/>
</dbReference>
<feature type="domain" description="P-type ATPase C-terminal" evidence="13">
    <location>
        <begin position="763"/>
        <end position="1017"/>
    </location>
</feature>
<feature type="domain" description="P-type ATPase N-terminal" evidence="12">
    <location>
        <begin position="61"/>
        <end position="133"/>
    </location>
</feature>
<protein>
    <submittedName>
        <fullName evidence="14">ATPase phospholipid transporting 8B1</fullName>
    </submittedName>
</protein>
<keyword evidence="7" id="KW-1278">Translocase</keyword>
<dbReference type="Pfam" id="PF16212">
    <property type="entry name" value="PhoLip_ATPase_C"/>
    <property type="match status" value="1"/>
</dbReference>
<feature type="transmembrane region" description="Helical" evidence="11">
    <location>
        <begin position="913"/>
        <end position="932"/>
    </location>
</feature>
<dbReference type="InterPro" id="IPR023298">
    <property type="entry name" value="ATPase_P-typ_TM_dom_sf"/>
</dbReference>
<proteinExistence type="predicted"/>
<evidence type="ECO:0000256" key="1">
    <source>
        <dbReference type="ARBA" id="ARBA00004141"/>
    </source>
</evidence>
<keyword evidence="6" id="KW-0460">Magnesium</keyword>
<dbReference type="InterPro" id="IPR032631">
    <property type="entry name" value="P-type_ATPase_N"/>
</dbReference>
<evidence type="ECO:0000256" key="3">
    <source>
        <dbReference type="ARBA" id="ARBA00022723"/>
    </source>
</evidence>
<dbReference type="InterPro" id="IPR036412">
    <property type="entry name" value="HAD-like_sf"/>
</dbReference>
<dbReference type="SUPFAM" id="SSF56784">
    <property type="entry name" value="HAD-like"/>
    <property type="match status" value="1"/>
</dbReference>
<keyword evidence="3" id="KW-0479">Metal-binding</keyword>
<feature type="transmembrane region" description="Helical" evidence="11">
    <location>
        <begin position="107"/>
        <end position="124"/>
    </location>
</feature>